<name>A0A399IZQ4_9RHOB</name>
<evidence type="ECO:0000259" key="1">
    <source>
        <dbReference type="Pfam" id="PF04986"/>
    </source>
</evidence>
<accession>A0A399IZQ4</accession>
<feature type="domain" description="Transposase zinc-binding" evidence="2">
    <location>
        <begin position="11"/>
        <end position="102"/>
    </location>
</feature>
<dbReference type="NCBIfam" id="NF033538">
    <property type="entry name" value="transpos_IS91"/>
    <property type="match status" value="1"/>
</dbReference>
<dbReference type="GO" id="GO:0003677">
    <property type="term" value="F:DNA binding"/>
    <property type="evidence" value="ECO:0007669"/>
    <property type="project" value="InterPro"/>
</dbReference>
<comment type="caution">
    <text evidence="3">The sequence shown here is derived from an EMBL/GenBank/DDBJ whole genome shotgun (WGS) entry which is preliminary data.</text>
</comment>
<organism evidence="3 4">
    <name type="scientific">Pseudooceanicola sediminis</name>
    <dbReference type="NCBI Taxonomy" id="2211117"/>
    <lineage>
        <taxon>Bacteria</taxon>
        <taxon>Pseudomonadati</taxon>
        <taxon>Pseudomonadota</taxon>
        <taxon>Alphaproteobacteria</taxon>
        <taxon>Rhodobacterales</taxon>
        <taxon>Paracoccaceae</taxon>
        <taxon>Pseudooceanicola</taxon>
    </lineage>
</organism>
<dbReference type="Proteomes" id="UP000265848">
    <property type="component" value="Unassembled WGS sequence"/>
</dbReference>
<reference evidence="3 4" key="1">
    <citation type="submission" date="2018-08" db="EMBL/GenBank/DDBJ databases">
        <title>Pseudooceanicola sediminis CY03 in the family Rhodobacteracea.</title>
        <authorList>
            <person name="Zhang Y.-J."/>
        </authorList>
    </citation>
    <scope>NUCLEOTIDE SEQUENCE [LARGE SCALE GENOMIC DNA]</scope>
    <source>
        <strain evidence="3 4">CY03</strain>
    </source>
</reference>
<dbReference type="InterPro" id="IPR054832">
    <property type="entry name" value="transpos_IS91"/>
</dbReference>
<dbReference type="OrthoDB" id="6979325at2"/>
<protein>
    <submittedName>
        <fullName evidence="3">IS91 family transposase</fullName>
    </submittedName>
</protein>
<proteinExistence type="predicted"/>
<dbReference type="GO" id="GO:0006313">
    <property type="term" value="P:DNA transposition"/>
    <property type="evidence" value="ECO:0007669"/>
    <property type="project" value="InterPro"/>
</dbReference>
<dbReference type="EMBL" id="QWJJ01000023">
    <property type="protein sequence ID" value="RII37072.1"/>
    <property type="molecule type" value="Genomic_DNA"/>
</dbReference>
<dbReference type="AlphaFoldDB" id="A0A399IZQ4"/>
<dbReference type="RefSeq" id="WP_119400678.1">
    <property type="nucleotide sequence ID" value="NZ_QWJJ01000023.1"/>
</dbReference>
<dbReference type="InterPro" id="IPR007069">
    <property type="entry name" value="Transposase_32"/>
</dbReference>
<sequence>MPRPKLEIADIFRAHGPAWRQANAGHVSLTQLKVMSAIEACRTEALGGHVAGCTKCGHHHIAYNSCKNRHCPKCQGPAARDWMAARAEDLLPVEYFHVVFTLPGEIAQIAYWNKRAVYGLLFRASAETVMTVAADPKRMGARVGMTSVLHTSCQRRVFDTTDSALTHHPHIHMIVPGGGLSPDGVKWVACKPGFFLHVRVLSRLFRRLFLDGLMALHRTGQLAFFGDLEGLAAAEAFKAWLAPFRKAEWVVYAKPPFGGPEAVLAYLGRYTHRVAISNARLVSADAQTVAFSWKDYRIKSGDRQKVMRLATPEFIRRFLIHVLPEGFHRIRHYGLLASSTRKANITQIRALLCIQRPDQVAGPAPQTEITPLTLREPCPCCGGPMRIIEIFRRGQKPMSRAPPREQAA</sequence>
<dbReference type="PANTHER" id="PTHR37023:SF1">
    <property type="entry name" value="ISSOD25 TRANSPOSASE TNPA_ISSOD25"/>
    <property type="match status" value="1"/>
</dbReference>
<dbReference type="Pfam" id="PF14319">
    <property type="entry name" value="Zn_Tnp_IS91"/>
    <property type="match status" value="1"/>
</dbReference>
<evidence type="ECO:0000259" key="2">
    <source>
        <dbReference type="Pfam" id="PF14319"/>
    </source>
</evidence>
<dbReference type="GO" id="GO:0004803">
    <property type="term" value="F:transposase activity"/>
    <property type="evidence" value="ECO:0007669"/>
    <property type="project" value="InterPro"/>
</dbReference>
<dbReference type="InterPro" id="IPR026889">
    <property type="entry name" value="Zn_Tnp"/>
</dbReference>
<dbReference type="Pfam" id="PF04986">
    <property type="entry name" value="Y2_Tnp"/>
    <property type="match status" value="1"/>
</dbReference>
<keyword evidence="4" id="KW-1185">Reference proteome</keyword>
<feature type="domain" description="Transposase IS801/IS1294" evidence="1">
    <location>
        <begin position="159"/>
        <end position="341"/>
    </location>
</feature>
<evidence type="ECO:0000313" key="4">
    <source>
        <dbReference type="Proteomes" id="UP000265848"/>
    </source>
</evidence>
<dbReference type="PANTHER" id="PTHR37023">
    <property type="entry name" value="TRANSPOSASE"/>
    <property type="match status" value="1"/>
</dbReference>
<evidence type="ECO:0000313" key="3">
    <source>
        <dbReference type="EMBL" id="RII37072.1"/>
    </source>
</evidence>
<gene>
    <name evidence="3" type="ORF">DL237_19275</name>
</gene>